<organism evidence="1 2">
    <name type="scientific">Pseudomonas phage KTN4</name>
    <dbReference type="NCBI Taxonomy" id="1862701"/>
    <lineage>
        <taxon>Viruses</taxon>
        <taxon>Duplodnaviria</taxon>
        <taxon>Heunggongvirae</taxon>
        <taxon>Uroviricota</taxon>
        <taxon>Caudoviricetes</taxon>
        <taxon>Chimalliviridae</taxon>
        <taxon>Phikzvirus</taxon>
        <taxon>Phikzvirus phiKZ</taxon>
    </lineage>
</organism>
<dbReference type="EMBL" id="KU521356">
    <property type="protein sequence ID" value="ANM44923.1"/>
    <property type="molecule type" value="Genomic_DNA"/>
</dbReference>
<proteinExistence type="predicted"/>
<reference evidence="1 2" key="1">
    <citation type="journal article" date="2016" name="Sci. Rep.">
        <title>A proposed integrated approach for the preclinical evaluation of phage therapy in Pseudomonas infections.</title>
        <authorList>
            <person name="Danis-Wlodarczyk K."/>
            <person name="Vandenheuvel D."/>
            <person name="Jang H.B."/>
            <person name="Briers Y."/>
            <person name="Olszak T."/>
            <person name="Arabski M."/>
            <person name="Wasik S."/>
            <person name="Drabik M."/>
            <person name="Higgins G."/>
            <person name="Tyrrell J."/>
            <person name="Harvey B.J."/>
            <person name="Noben J.P."/>
            <person name="Lavigne R."/>
            <person name="Drulis-Kawa Z."/>
        </authorList>
    </citation>
    <scope>NUCLEOTIDE SEQUENCE [LARGE SCALE GENOMIC DNA]</scope>
</reference>
<sequence>MYTLVRSRHRIDRKSGRWTDVDLANEKISTLSVKFGDIYLYIEYPGPTAPILNALHWINVTNEISSANPDLTVQEWLTSLGDKSLPFDDELPNEKVRLVKYAQAWHAGYIAQPVARNGHVTDGGSKFKKEDILLTHPKHKPEDVCRKCLITVNTMFHLADYTSAGVRIIDGNKTVRIANDNQIGLYSFETIGDIKYVPIKTNMIYPQQVGAPLFDATYIDMPEDIDLTNKTILLSLGGYLCVLGKGFNRVGIRTWRVDFGSLSMFDRYMQSRELIDLSSLGLEIDDKNKTLLSVEQIKKDSVIKAYMTLSQTFFIVLDSPSLFQEFVPLEPLKLPGRYQATNTRTEVYPKYTKPDQLPVVGAHGKMLDYHFIHEDKHSVYCCTLNIRNNFDAHTHDWKTEKVVDGGRYPAWPFVHDTAYLRILGVDG</sequence>
<evidence type="ECO:0000313" key="1">
    <source>
        <dbReference type="EMBL" id="ANM44923.1"/>
    </source>
</evidence>
<accession>A0A192Y5B2</accession>
<dbReference type="Proteomes" id="UP000224336">
    <property type="component" value="Segment"/>
</dbReference>
<protein>
    <submittedName>
        <fullName evidence="1">Structural protein</fullName>
    </submittedName>
</protein>
<evidence type="ECO:0000313" key="2">
    <source>
        <dbReference type="Proteomes" id="UP000224336"/>
    </source>
</evidence>
<gene>
    <name evidence="1" type="ORF">KTN4_165</name>
</gene>
<name>A0A192Y5B2_9CAUD</name>